<feature type="region of interest" description="Disordered" evidence="1">
    <location>
        <begin position="110"/>
        <end position="147"/>
    </location>
</feature>
<protein>
    <submittedName>
        <fullName evidence="2">Uncharacterized protein</fullName>
    </submittedName>
</protein>
<evidence type="ECO:0000313" key="2">
    <source>
        <dbReference type="EMBL" id="RLV80947.1"/>
    </source>
</evidence>
<proteinExistence type="predicted"/>
<dbReference type="InterPro" id="IPR045428">
    <property type="entry name" value="EACC1"/>
</dbReference>
<dbReference type="Proteomes" id="UP000281594">
    <property type="component" value="Unassembled WGS sequence"/>
</dbReference>
<sequence>MGAVQFRLRVDATEGSPGVLDLYRWLTGDPDVAGAAEVALVDVEDRDDTLGGLEAISIVISNLTSLGNLLLAAATWRDARARGADTRVERDGVSLRVESTDPETIRRLLRQLESPEGSRPPEESPDNSDRPEDSDHPGNSDHPENPA</sequence>
<dbReference type="KEGG" id="src:M271_22340"/>
<reference evidence="2 3" key="1">
    <citation type="journal article" date="2018" name="J. Biol. Chem.">
        <title>Discovery of the actinoplanic acid pathway in Streptomyces rapamycinicus reveals a genetically conserved synergism with rapamycin.</title>
        <authorList>
            <person name="Mrak P."/>
            <person name="Krastel P."/>
            <person name="Pivk Lukancic P."/>
            <person name="Tao J."/>
            <person name="Pistorius D."/>
            <person name="Moore C.M."/>
        </authorList>
    </citation>
    <scope>NUCLEOTIDE SEQUENCE [LARGE SCALE GENOMIC DNA]</scope>
    <source>
        <strain evidence="2 3">NRRL 5491</strain>
    </source>
</reference>
<organism evidence="2 3">
    <name type="scientific">Streptomyces rapamycinicus (strain ATCC 29253 / DSM 41530 / NRRL 5491 / AYB-994)</name>
    <name type="common">Streptomyces hygroscopicus (strain ATCC 29253)</name>
    <dbReference type="NCBI Taxonomy" id="1343740"/>
    <lineage>
        <taxon>Bacteria</taxon>
        <taxon>Bacillati</taxon>
        <taxon>Actinomycetota</taxon>
        <taxon>Actinomycetes</taxon>
        <taxon>Kitasatosporales</taxon>
        <taxon>Streptomycetaceae</taxon>
        <taxon>Streptomyces</taxon>
        <taxon>Streptomyces violaceusniger group</taxon>
    </lineage>
</organism>
<evidence type="ECO:0000313" key="3">
    <source>
        <dbReference type="Proteomes" id="UP000281594"/>
    </source>
</evidence>
<dbReference type="Pfam" id="PF19953">
    <property type="entry name" value="EACC1"/>
    <property type="match status" value="1"/>
</dbReference>
<gene>
    <name evidence="2" type="ORF">D3C57_121220</name>
</gene>
<dbReference type="HOGENOM" id="CLU_142904_1_0_11"/>
<comment type="caution">
    <text evidence="2">The sequence shown here is derived from an EMBL/GenBank/DDBJ whole genome shotgun (WGS) entry which is preliminary data.</text>
</comment>
<dbReference type="EMBL" id="QYCY01000001">
    <property type="protein sequence ID" value="RLV80947.1"/>
    <property type="molecule type" value="Genomic_DNA"/>
</dbReference>
<dbReference type="AlphaFoldDB" id="A0A0A0NG95"/>
<accession>A0A0A0NG95</accession>
<feature type="compositionally biased region" description="Basic and acidic residues" evidence="1">
    <location>
        <begin position="119"/>
        <end position="147"/>
    </location>
</feature>
<name>A0A0A0NG95_STRRN</name>
<evidence type="ECO:0000256" key="1">
    <source>
        <dbReference type="SAM" id="MobiDB-lite"/>
    </source>
</evidence>